<evidence type="ECO:0000259" key="1">
    <source>
        <dbReference type="Pfam" id="PF01726"/>
    </source>
</evidence>
<name>A0A975KAS7_9SPHN</name>
<organism evidence="2 3">
    <name type="scientific">Sphingobium phenoxybenzoativorans</name>
    <dbReference type="NCBI Taxonomy" id="1592790"/>
    <lineage>
        <taxon>Bacteria</taxon>
        <taxon>Pseudomonadati</taxon>
        <taxon>Pseudomonadota</taxon>
        <taxon>Alphaproteobacteria</taxon>
        <taxon>Sphingomonadales</taxon>
        <taxon>Sphingomonadaceae</taxon>
        <taxon>Sphingobium</taxon>
    </lineage>
</organism>
<protein>
    <recommendedName>
        <fullName evidence="1">LexA repressor DNA-binding domain-containing protein</fullName>
    </recommendedName>
</protein>
<dbReference type="Gene3D" id="1.10.10.10">
    <property type="entry name" value="Winged helix-like DNA-binding domain superfamily/Winged helix DNA-binding domain"/>
    <property type="match status" value="1"/>
</dbReference>
<dbReference type="EMBL" id="CP073910">
    <property type="protein sequence ID" value="QUT07950.1"/>
    <property type="molecule type" value="Genomic_DNA"/>
</dbReference>
<accession>A0A975KAS7</accession>
<keyword evidence="3" id="KW-1185">Reference proteome</keyword>
<evidence type="ECO:0000313" key="3">
    <source>
        <dbReference type="Proteomes" id="UP000681425"/>
    </source>
</evidence>
<dbReference type="GO" id="GO:0006508">
    <property type="term" value="P:proteolysis"/>
    <property type="evidence" value="ECO:0007669"/>
    <property type="project" value="InterPro"/>
</dbReference>
<dbReference type="AlphaFoldDB" id="A0A975KAS7"/>
<gene>
    <name evidence="2" type="ORF">KFK14_11480</name>
</gene>
<dbReference type="Pfam" id="PF01726">
    <property type="entry name" value="LexA_DNA_bind"/>
    <property type="match status" value="1"/>
</dbReference>
<dbReference type="InterPro" id="IPR036390">
    <property type="entry name" value="WH_DNA-bd_sf"/>
</dbReference>
<sequence>MMLGLTAQQAKYLRFIRGYQLAHGGTSPSISEICKGVDTRSRGTAAYNVKQLEVFGFIRRLPNRNRAIEIVKIPSVPSFAGVPLYSVPYHEGPFA</sequence>
<dbReference type="SUPFAM" id="SSF46785">
    <property type="entry name" value="Winged helix' DNA-binding domain"/>
    <property type="match status" value="1"/>
</dbReference>
<reference evidence="2" key="1">
    <citation type="submission" date="2021-04" db="EMBL/GenBank/DDBJ databases">
        <title>Isolation of p-tert-butylphenol degrading bacteria Sphingobium phenoxybenzoativorans Tas13 from active sludge.</title>
        <authorList>
            <person name="Li Y."/>
        </authorList>
    </citation>
    <scope>NUCLEOTIDE SEQUENCE</scope>
    <source>
        <strain evidence="2">Tas13</strain>
    </source>
</reference>
<dbReference type="GO" id="GO:0004252">
    <property type="term" value="F:serine-type endopeptidase activity"/>
    <property type="evidence" value="ECO:0007669"/>
    <property type="project" value="InterPro"/>
</dbReference>
<dbReference type="KEGG" id="spph:KFK14_11480"/>
<proteinExistence type="predicted"/>
<dbReference type="InterPro" id="IPR036388">
    <property type="entry name" value="WH-like_DNA-bd_sf"/>
</dbReference>
<dbReference type="Proteomes" id="UP000681425">
    <property type="component" value="Chromosome"/>
</dbReference>
<dbReference type="RefSeq" id="WP_212610900.1">
    <property type="nucleotide sequence ID" value="NZ_CP073910.1"/>
</dbReference>
<feature type="domain" description="LexA repressor DNA-binding" evidence="1">
    <location>
        <begin position="2"/>
        <end position="67"/>
    </location>
</feature>
<evidence type="ECO:0000313" key="2">
    <source>
        <dbReference type="EMBL" id="QUT07950.1"/>
    </source>
</evidence>
<dbReference type="InterPro" id="IPR006199">
    <property type="entry name" value="LexA_DNA-bd_dom"/>
</dbReference>